<feature type="transmembrane region" description="Helical" evidence="4">
    <location>
        <begin position="40"/>
        <end position="57"/>
    </location>
</feature>
<feature type="transmembrane region" description="Helical" evidence="4">
    <location>
        <begin position="86"/>
        <end position="108"/>
    </location>
</feature>
<keyword evidence="3" id="KW-0460">Magnesium</keyword>
<evidence type="ECO:0000313" key="6">
    <source>
        <dbReference type="EMBL" id="KAF5802366.1"/>
    </source>
</evidence>
<keyword evidence="4" id="KW-1133">Transmembrane helix</keyword>
<dbReference type="PANTHER" id="PTHR24092:SF187">
    <property type="entry name" value="PHOSPHOLIPID-TRANSPORTING ATPASE"/>
    <property type="match status" value="1"/>
</dbReference>
<evidence type="ECO:0000256" key="1">
    <source>
        <dbReference type="ARBA" id="ARBA00004141"/>
    </source>
</evidence>
<evidence type="ECO:0000256" key="2">
    <source>
        <dbReference type="ARBA" id="ARBA00022723"/>
    </source>
</evidence>
<evidence type="ECO:0000313" key="7">
    <source>
        <dbReference type="Proteomes" id="UP000215914"/>
    </source>
</evidence>
<organism evidence="6 7">
    <name type="scientific">Helianthus annuus</name>
    <name type="common">Common sunflower</name>
    <dbReference type="NCBI Taxonomy" id="4232"/>
    <lineage>
        <taxon>Eukaryota</taxon>
        <taxon>Viridiplantae</taxon>
        <taxon>Streptophyta</taxon>
        <taxon>Embryophyta</taxon>
        <taxon>Tracheophyta</taxon>
        <taxon>Spermatophyta</taxon>
        <taxon>Magnoliopsida</taxon>
        <taxon>eudicotyledons</taxon>
        <taxon>Gunneridae</taxon>
        <taxon>Pentapetalae</taxon>
        <taxon>asterids</taxon>
        <taxon>campanulids</taxon>
        <taxon>Asterales</taxon>
        <taxon>Asteraceae</taxon>
        <taxon>Asteroideae</taxon>
        <taxon>Heliantheae alliance</taxon>
        <taxon>Heliantheae</taxon>
        <taxon>Helianthus</taxon>
    </lineage>
</organism>
<dbReference type="EMBL" id="MNCJ02000321">
    <property type="protein sequence ID" value="KAF5802366.1"/>
    <property type="molecule type" value="Genomic_DNA"/>
</dbReference>
<keyword evidence="4" id="KW-0812">Transmembrane</keyword>
<dbReference type="Proteomes" id="UP000215914">
    <property type="component" value="Unassembled WGS sequence"/>
</dbReference>
<protein>
    <submittedName>
        <fullName evidence="6">P-type phospholipid transporter</fullName>
    </submittedName>
</protein>
<comment type="subcellular location">
    <subcellularLocation>
        <location evidence="1">Membrane</location>
        <topology evidence="1">Multi-pass membrane protein</topology>
    </subcellularLocation>
</comment>
<dbReference type="SUPFAM" id="SSF81665">
    <property type="entry name" value="Calcium ATPase, transmembrane domain M"/>
    <property type="match status" value="1"/>
</dbReference>
<dbReference type="GO" id="GO:0016020">
    <property type="term" value="C:membrane"/>
    <property type="evidence" value="ECO:0007669"/>
    <property type="project" value="UniProtKB-SubCell"/>
</dbReference>
<dbReference type="InterPro" id="IPR032630">
    <property type="entry name" value="P_typ_ATPase_c"/>
</dbReference>
<dbReference type="PANTHER" id="PTHR24092">
    <property type="entry name" value="PROBABLE PHOSPHOLIPID-TRANSPORTING ATPASE"/>
    <property type="match status" value="1"/>
</dbReference>
<sequence length="134" mass="15382">MGYMILYNFYRNAVFVLVLFWYALYIAFTLSTAINEWNSVLYSVIYTSVPTIVVGILDKDLSRTSLLKYPQLYGSGQKQESYNGKLFWLTIADTVWQSVVAFFVPLLAYRKTDVDGSSIGDLFLSLKIQFNPEL</sequence>
<gene>
    <name evidence="6" type="ORF">HanXRQr2_Chr06g0258701</name>
</gene>
<proteinExistence type="predicted"/>
<evidence type="ECO:0000256" key="4">
    <source>
        <dbReference type="SAM" id="Phobius"/>
    </source>
</evidence>
<name>A0A9K3ITF8_HELAN</name>
<evidence type="ECO:0000256" key="3">
    <source>
        <dbReference type="ARBA" id="ARBA00022842"/>
    </source>
</evidence>
<keyword evidence="4" id="KW-0472">Membrane</keyword>
<dbReference type="InterPro" id="IPR023298">
    <property type="entry name" value="ATPase_P-typ_TM_dom_sf"/>
</dbReference>
<reference evidence="6" key="1">
    <citation type="journal article" date="2017" name="Nature">
        <title>The sunflower genome provides insights into oil metabolism, flowering and Asterid evolution.</title>
        <authorList>
            <person name="Badouin H."/>
            <person name="Gouzy J."/>
            <person name="Grassa C.J."/>
            <person name="Murat F."/>
            <person name="Staton S.E."/>
            <person name="Cottret L."/>
            <person name="Lelandais-Briere C."/>
            <person name="Owens G.L."/>
            <person name="Carrere S."/>
            <person name="Mayjonade B."/>
            <person name="Legrand L."/>
            <person name="Gill N."/>
            <person name="Kane N.C."/>
            <person name="Bowers J.E."/>
            <person name="Hubner S."/>
            <person name="Bellec A."/>
            <person name="Berard A."/>
            <person name="Berges H."/>
            <person name="Blanchet N."/>
            <person name="Boniface M.C."/>
            <person name="Brunel D."/>
            <person name="Catrice O."/>
            <person name="Chaidir N."/>
            <person name="Claudel C."/>
            <person name="Donnadieu C."/>
            <person name="Faraut T."/>
            <person name="Fievet G."/>
            <person name="Helmstetter N."/>
            <person name="King M."/>
            <person name="Knapp S.J."/>
            <person name="Lai Z."/>
            <person name="Le Paslier M.C."/>
            <person name="Lippi Y."/>
            <person name="Lorenzon L."/>
            <person name="Mandel J.R."/>
            <person name="Marage G."/>
            <person name="Marchand G."/>
            <person name="Marquand E."/>
            <person name="Bret-Mestries E."/>
            <person name="Morien E."/>
            <person name="Nambeesan S."/>
            <person name="Nguyen T."/>
            <person name="Pegot-Espagnet P."/>
            <person name="Pouilly N."/>
            <person name="Raftis F."/>
            <person name="Sallet E."/>
            <person name="Schiex T."/>
            <person name="Thomas J."/>
            <person name="Vandecasteele C."/>
            <person name="Vares D."/>
            <person name="Vear F."/>
            <person name="Vautrin S."/>
            <person name="Crespi M."/>
            <person name="Mangin B."/>
            <person name="Burke J.M."/>
            <person name="Salse J."/>
            <person name="Munos S."/>
            <person name="Vincourt P."/>
            <person name="Rieseberg L.H."/>
            <person name="Langlade N.B."/>
        </authorList>
    </citation>
    <scope>NUCLEOTIDE SEQUENCE</scope>
    <source>
        <tissue evidence="6">Leaves</tissue>
    </source>
</reference>
<dbReference type="GO" id="GO:0046872">
    <property type="term" value="F:metal ion binding"/>
    <property type="evidence" value="ECO:0007669"/>
    <property type="project" value="UniProtKB-KW"/>
</dbReference>
<dbReference type="Gramene" id="mRNA:HanXRQr2_Chr06g0258701">
    <property type="protein sequence ID" value="mRNA:HanXRQr2_Chr06g0258701"/>
    <property type="gene ID" value="HanXRQr2_Chr06g0258701"/>
</dbReference>
<keyword evidence="2" id="KW-0479">Metal-binding</keyword>
<reference evidence="6" key="2">
    <citation type="submission" date="2020-06" db="EMBL/GenBank/DDBJ databases">
        <title>Helianthus annuus Genome sequencing and assembly Release 2.</title>
        <authorList>
            <person name="Gouzy J."/>
            <person name="Langlade N."/>
            <person name="Munos S."/>
        </authorList>
    </citation>
    <scope>NUCLEOTIDE SEQUENCE</scope>
    <source>
        <tissue evidence="6">Leaves</tissue>
    </source>
</reference>
<keyword evidence="7" id="KW-1185">Reference proteome</keyword>
<dbReference type="Pfam" id="PF16212">
    <property type="entry name" value="PhoLip_ATPase_C"/>
    <property type="match status" value="1"/>
</dbReference>
<feature type="domain" description="P-type ATPase C-terminal" evidence="5">
    <location>
        <begin position="2"/>
        <end position="122"/>
    </location>
</feature>
<accession>A0A9K3ITF8</accession>
<evidence type="ECO:0000259" key="5">
    <source>
        <dbReference type="Pfam" id="PF16212"/>
    </source>
</evidence>
<feature type="transmembrane region" description="Helical" evidence="4">
    <location>
        <begin position="12"/>
        <end position="34"/>
    </location>
</feature>
<comment type="caution">
    <text evidence="6">The sequence shown here is derived from an EMBL/GenBank/DDBJ whole genome shotgun (WGS) entry which is preliminary data.</text>
</comment>
<dbReference type="AlphaFoldDB" id="A0A9K3ITF8"/>